<accession>A0A917BXS4</accession>
<gene>
    <name evidence="1" type="ORF">GCM10010912_04410</name>
</gene>
<evidence type="ECO:0000313" key="1">
    <source>
        <dbReference type="EMBL" id="GGF62386.1"/>
    </source>
</evidence>
<reference evidence="1" key="2">
    <citation type="submission" date="2020-09" db="EMBL/GenBank/DDBJ databases">
        <authorList>
            <person name="Sun Q."/>
            <person name="Zhou Y."/>
        </authorList>
    </citation>
    <scope>NUCLEOTIDE SEQUENCE</scope>
    <source>
        <strain evidence="1">CGMCC 1.16134</strain>
    </source>
</reference>
<protein>
    <submittedName>
        <fullName evidence="1">Uncharacterized protein</fullName>
    </submittedName>
</protein>
<dbReference type="AlphaFoldDB" id="A0A917BXS4"/>
<dbReference type="Proteomes" id="UP000637643">
    <property type="component" value="Unassembled WGS sequence"/>
</dbReference>
<name>A0A917BXS4_9BACL</name>
<comment type="caution">
    <text evidence="1">The sequence shown here is derived from an EMBL/GenBank/DDBJ whole genome shotgun (WGS) entry which is preliminary data.</text>
</comment>
<dbReference type="EMBL" id="BMKR01000002">
    <property type="protein sequence ID" value="GGF62386.1"/>
    <property type="molecule type" value="Genomic_DNA"/>
</dbReference>
<dbReference type="RefSeq" id="WP_189021977.1">
    <property type="nucleotide sequence ID" value="NZ_BMKR01000002.1"/>
</dbReference>
<keyword evidence="2" id="KW-1185">Reference proteome</keyword>
<evidence type="ECO:0000313" key="2">
    <source>
        <dbReference type="Proteomes" id="UP000637643"/>
    </source>
</evidence>
<sequence>MKWLLGMARLLLVGSILELPEDAGRVVYTIQEQDNLRLVEKEIFDALLQPQKGSE</sequence>
<proteinExistence type="predicted"/>
<organism evidence="1 2">
    <name type="scientific">Paenibacillus albidus</name>
    <dbReference type="NCBI Taxonomy" id="2041023"/>
    <lineage>
        <taxon>Bacteria</taxon>
        <taxon>Bacillati</taxon>
        <taxon>Bacillota</taxon>
        <taxon>Bacilli</taxon>
        <taxon>Bacillales</taxon>
        <taxon>Paenibacillaceae</taxon>
        <taxon>Paenibacillus</taxon>
    </lineage>
</organism>
<reference evidence="1" key="1">
    <citation type="journal article" date="2014" name="Int. J. Syst. Evol. Microbiol.">
        <title>Complete genome sequence of Corynebacterium casei LMG S-19264T (=DSM 44701T), isolated from a smear-ripened cheese.</title>
        <authorList>
            <consortium name="US DOE Joint Genome Institute (JGI-PGF)"/>
            <person name="Walter F."/>
            <person name="Albersmeier A."/>
            <person name="Kalinowski J."/>
            <person name="Ruckert C."/>
        </authorList>
    </citation>
    <scope>NUCLEOTIDE SEQUENCE</scope>
    <source>
        <strain evidence="1">CGMCC 1.16134</strain>
    </source>
</reference>